<organism evidence="2 3">
    <name type="scientific">Variimorphobacter saccharofermentans</name>
    <dbReference type="NCBI Taxonomy" id="2755051"/>
    <lineage>
        <taxon>Bacteria</taxon>
        <taxon>Bacillati</taxon>
        <taxon>Bacillota</taxon>
        <taxon>Clostridia</taxon>
        <taxon>Lachnospirales</taxon>
        <taxon>Lachnospiraceae</taxon>
        <taxon>Variimorphobacter</taxon>
    </lineage>
</organism>
<evidence type="ECO:0000313" key="3">
    <source>
        <dbReference type="Proteomes" id="UP000574276"/>
    </source>
</evidence>
<dbReference type="AlphaFoldDB" id="A0A839K0X5"/>
<gene>
    <name evidence="2" type="ORF">H0486_08135</name>
</gene>
<accession>A0A839K0X5</accession>
<keyword evidence="2" id="KW-0489">Methyltransferase</keyword>
<reference evidence="2 3" key="1">
    <citation type="submission" date="2020-07" db="EMBL/GenBank/DDBJ databases">
        <title>Characterization and genome sequencing of isolate MD1, a novel member within the family Lachnospiraceae.</title>
        <authorList>
            <person name="Rettenmaier R."/>
            <person name="Di Bello L."/>
            <person name="Zinser C."/>
            <person name="Scheitz K."/>
            <person name="Liebl W."/>
            <person name="Zverlov V."/>
        </authorList>
    </citation>
    <scope>NUCLEOTIDE SEQUENCE [LARGE SCALE GENOMIC DNA]</scope>
    <source>
        <strain evidence="2 3">MD1</strain>
    </source>
</reference>
<evidence type="ECO:0000313" key="2">
    <source>
        <dbReference type="EMBL" id="MBB2182842.1"/>
    </source>
</evidence>
<dbReference type="Gene3D" id="3.40.50.150">
    <property type="entry name" value="Vaccinia Virus protein VP39"/>
    <property type="match status" value="1"/>
</dbReference>
<comment type="caution">
    <text evidence="2">The sequence shown here is derived from an EMBL/GenBank/DDBJ whole genome shotgun (WGS) entry which is preliminary data.</text>
</comment>
<keyword evidence="1" id="KW-0175">Coiled coil</keyword>
<dbReference type="GO" id="GO:0008168">
    <property type="term" value="F:methyltransferase activity"/>
    <property type="evidence" value="ECO:0007669"/>
    <property type="project" value="UniProtKB-KW"/>
</dbReference>
<proteinExistence type="predicted"/>
<keyword evidence="2" id="KW-0808">Transferase</keyword>
<name>A0A839K0X5_9FIRM</name>
<dbReference type="SUPFAM" id="SSF53335">
    <property type="entry name" value="S-adenosyl-L-methionine-dependent methyltransferases"/>
    <property type="match status" value="1"/>
</dbReference>
<keyword evidence="3" id="KW-1185">Reference proteome</keyword>
<sequence length="539" mass="62365">MNKTSKKIEKIISEIEHTNISLKEHTDEKKTVSQVIDILLNKDQDRNSLDYNNQNINKNDIKHGFDMHELSLWKDKNNQLYKVDYYRSIYSNRRFLSKPIIFFKRVVRKVMRFLLEPIVNDQNEFNASVTASINALYNNTIVTESFMSNNQIELAKISSLQNNVDNIQTKIQELDLINNKLEVLNKINEQLQEYKLLSKQIDDLSMINNKLQEIVKLQNDEINILKDKVDEQVKINYNLEGKINEIDVDNVVKTLEDSISNSIDLVERKIDNTELWFLRTLKEQFKEPKFKEPDGTKKSLIDDNKKVIQKVEEDTYSAIDYFSFENHFRGSRSAIKKSQEIYIDYFTNKGEIIDLGCGRGEFLELLQEKGIQVTGVDAYAEFVEYCKAKGLNAIQADAITYINSLENDSIGGIFASQLVEHLETNQLVQLCQDAYKKLKFGGYFILETPNPTSLSIFMNAFYIDPSHNKPVHPKTLEYFMQQSGFKDIEIIYTEQSKVGYQLPLLNGENISNLSEFNDGINCISNIIFGSQDYAIIAKK</sequence>
<dbReference type="CDD" id="cd02440">
    <property type="entry name" value="AdoMet_MTases"/>
    <property type="match status" value="1"/>
</dbReference>
<dbReference type="RefSeq" id="WP_228352531.1">
    <property type="nucleotide sequence ID" value="NZ_JACEGA010000001.1"/>
</dbReference>
<dbReference type="Pfam" id="PF13489">
    <property type="entry name" value="Methyltransf_23"/>
    <property type="match status" value="1"/>
</dbReference>
<dbReference type="EMBL" id="JACEGA010000001">
    <property type="protein sequence ID" value="MBB2182842.1"/>
    <property type="molecule type" value="Genomic_DNA"/>
</dbReference>
<evidence type="ECO:0000256" key="1">
    <source>
        <dbReference type="SAM" id="Coils"/>
    </source>
</evidence>
<dbReference type="PANTHER" id="PTHR43861">
    <property type="entry name" value="TRANS-ACONITATE 2-METHYLTRANSFERASE-RELATED"/>
    <property type="match status" value="1"/>
</dbReference>
<dbReference type="Proteomes" id="UP000574276">
    <property type="component" value="Unassembled WGS sequence"/>
</dbReference>
<dbReference type="GO" id="GO:0032259">
    <property type="term" value="P:methylation"/>
    <property type="evidence" value="ECO:0007669"/>
    <property type="project" value="UniProtKB-KW"/>
</dbReference>
<dbReference type="InterPro" id="IPR029063">
    <property type="entry name" value="SAM-dependent_MTases_sf"/>
</dbReference>
<feature type="coiled-coil region" evidence="1">
    <location>
        <begin position="157"/>
        <end position="228"/>
    </location>
</feature>
<protein>
    <submittedName>
        <fullName evidence="2">Methyltransferase domain-containing protein</fullName>
    </submittedName>
</protein>